<organism evidence="2 3">
    <name type="scientific">Candidatus Sungiibacteriota bacterium</name>
    <dbReference type="NCBI Taxonomy" id="2750080"/>
    <lineage>
        <taxon>Bacteria</taxon>
        <taxon>Candidatus Sungiibacteriota</taxon>
    </lineage>
</organism>
<name>A0A7T5RKE9_9BACT</name>
<dbReference type="InterPro" id="IPR002125">
    <property type="entry name" value="CMP_dCMP_dom"/>
</dbReference>
<dbReference type="GO" id="GO:0003824">
    <property type="term" value="F:catalytic activity"/>
    <property type="evidence" value="ECO:0007669"/>
    <property type="project" value="InterPro"/>
</dbReference>
<feature type="domain" description="CMP/dCMP-type deaminase" evidence="1">
    <location>
        <begin position="3"/>
        <end position="148"/>
    </location>
</feature>
<evidence type="ECO:0000313" key="2">
    <source>
        <dbReference type="EMBL" id="QQG45737.1"/>
    </source>
</evidence>
<dbReference type="Proteomes" id="UP000595618">
    <property type="component" value="Chromosome"/>
</dbReference>
<dbReference type="InterPro" id="IPR016193">
    <property type="entry name" value="Cytidine_deaminase-like"/>
</dbReference>
<accession>A0A7T5RKE9</accession>
<dbReference type="AlphaFoldDB" id="A0A7T5RKE9"/>
<gene>
    <name evidence="2" type="ORF">HYW89_02470</name>
</gene>
<dbReference type="Pfam" id="PF00383">
    <property type="entry name" value="dCMP_cyt_deam_1"/>
    <property type="match status" value="1"/>
</dbReference>
<sequence>MSEKFFEMARQRSQDSTCLKTKTGVVIIKNGQKVSSGCNLCAPEGHIHGDVVSDCPRMSTKTGTGYELCKPIHAEVMACLNIRPNRTPKELAQFASHINPAREAILRAFTPDERKRLAGATLYLVGHYWACEGCRKFAEAVGITDIQFDELTGKETEDRYKATKIT</sequence>
<reference evidence="2 3" key="1">
    <citation type="submission" date="2020-07" db="EMBL/GenBank/DDBJ databases">
        <title>Huge and variable diversity of episymbiotic CPR bacteria and DPANN archaea in groundwater ecosystems.</title>
        <authorList>
            <person name="He C.Y."/>
            <person name="Keren R."/>
            <person name="Whittaker M."/>
            <person name="Farag I.F."/>
            <person name="Doudna J."/>
            <person name="Cate J.H.D."/>
            <person name="Banfield J.F."/>
        </authorList>
    </citation>
    <scope>NUCLEOTIDE SEQUENCE [LARGE SCALE GENOMIC DNA]</scope>
    <source>
        <strain evidence="2">NC_groundwater_541_Ag_S-0.1um_46_50</strain>
    </source>
</reference>
<dbReference type="EMBL" id="CP066690">
    <property type="protein sequence ID" value="QQG45737.1"/>
    <property type="molecule type" value="Genomic_DNA"/>
</dbReference>
<dbReference type="Gene3D" id="3.40.140.10">
    <property type="entry name" value="Cytidine Deaminase, domain 2"/>
    <property type="match status" value="1"/>
</dbReference>
<proteinExistence type="predicted"/>
<dbReference type="SUPFAM" id="SSF53927">
    <property type="entry name" value="Cytidine deaminase-like"/>
    <property type="match status" value="1"/>
</dbReference>
<evidence type="ECO:0000259" key="1">
    <source>
        <dbReference type="Pfam" id="PF00383"/>
    </source>
</evidence>
<protein>
    <recommendedName>
        <fullName evidence="1">CMP/dCMP-type deaminase domain-containing protein</fullName>
    </recommendedName>
</protein>
<evidence type="ECO:0000313" key="3">
    <source>
        <dbReference type="Proteomes" id="UP000595618"/>
    </source>
</evidence>